<comment type="catalytic activity">
    <reaction evidence="7">
        <text>urea(in) = urea(out)</text>
        <dbReference type="Rhea" id="RHEA:32799"/>
        <dbReference type="ChEBI" id="CHEBI:16199"/>
    </reaction>
</comment>
<accession>A0ABM0M750</accession>
<evidence type="ECO:0000256" key="4">
    <source>
        <dbReference type="ARBA" id="ARBA00022692"/>
    </source>
</evidence>
<evidence type="ECO:0000256" key="3">
    <source>
        <dbReference type="ARBA" id="ARBA00022475"/>
    </source>
</evidence>
<keyword evidence="4 8" id="KW-0812">Transmembrane</keyword>
<organism evidence="9 10">
    <name type="scientific">Saccoglossus kowalevskii</name>
    <name type="common">Acorn worm</name>
    <dbReference type="NCBI Taxonomy" id="10224"/>
    <lineage>
        <taxon>Eukaryota</taxon>
        <taxon>Metazoa</taxon>
        <taxon>Hemichordata</taxon>
        <taxon>Enteropneusta</taxon>
        <taxon>Harrimaniidae</taxon>
        <taxon>Saccoglossus</taxon>
    </lineage>
</organism>
<dbReference type="RefSeq" id="XP_006815841.1">
    <property type="nucleotide sequence ID" value="XM_006815778.1"/>
</dbReference>
<comment type="subcellular location">
    <subcellularLocation>
        <location evidence="1">Cell membrane</location>
        <topology evidence="1">Multi-pass membrane protein</topology>
    </subcellularLocation>
</comment>
<feature type="transmembrane region" description="Helical" evidence="8">
    <location>
        <begin position="329"/>
        <end position="353"/>
    </location>
</feature>
<evidence type="ECO:0000256" key="6">
    <source>
        <dbReference type="ARBA" id="ARBA00023136"/>
    </source>
</evidence>
<gene>
    <name evidence="10" type="primary">LOC100370953</name>
</gene>
<feature type="transmembrane region" description="Helical" evidence="8">
    <location>
        <begin position="224"/>
        <end position="250"/>
    </location>
</feature>
<evidence type="ECO:0000256" key="5">
    <source>
        <dbReference type="ARBA" id="ARBA00022989"/>
    </source>
</evidence>
<evidence type="ECO:0000256" key="2">
    <source>
        <dbReference type="ARBA" id="ARBA00005914"/>
    </source>
</evidence>
<name>A0ABM0M750_SACKO</name>
<keyword evidence="6 8" id="KW-0472">Membrane</keyword>
<keyword evidence="9" id="KW-1185">Reference proteome</keyword>
<comment type="similarity">
    <text evidence="2">Belongs to the urea transporter family.</text>
</comment>
<dbReference type="Gene3D" id="1.10.3430.10">
    <property type="entry name" value="Ammonium transporter AmtB like domains"/>
    <property type="match status" value="2"/>
</dbReference>
<dbReference type="Proteomes" id="UP000694865">
    <property type="component" value="Unplaced"/>
</dbReference>
<dbReference type="InterPro" id="IPR004937">
    <property type="entry name" value="Urea_transporter"/>
</dbReference>
<dbReference type="InterPro" id="IPR029020">
    <property type="entry name" value="Ammonium/urea_transptr"/>
</dbReference>
<evidence type="ECO:0000256" key="7">
    <source>
        <dbReference type="ARBA" id="ARBA00033993"/>
    </source>
</evidence>
<protein>
    <submittedName>
        <fullName evidence="10">Urea transporter 1-like</fullName>
    </submittedName>
</protein>
<dbReference type="PANTHER" id="PTHR10464:SF4">
    <property type="entry name" value="UREA TRANSPORTER"/>
    <property type="match status" value="1"/>
</dbReference>
<dbReference type="GeneID" id="100370953"/>
<sequence>METPGPSNDNKCSKGDVYEFIDSQETDKKHVTKKKPKQLKAQVVNEVLNLICKTKESLQHLREVEKDLIQEVEAGRKFGKKKSEEPNSRSCDVFSRKRPLEVSVSNVPLVDQKNSKKHWHRRKMSDVEAGSVRRSVSTAMVRENAFSRYVMGNVQPLTDWLQDKPFVLRFVVGCVRGYGQPIFLNNPISGTIIFAALLVQNQWMAINGMVGIVTSQQSPPEESWYGYLVFPVMLYSSFSVLLTSALGNLLGQWTIPAFNLPFNIATFLFIAGTGPYNAHFAQASGVSPDMWEGHSLDWIEILKSIPRGIGQCYACDNVISGSLITFSMLVCSPIIFGHALLGSLLGIFTGMALAVPPSQIYAGEWGYNAMLSCSCIGGFFYVLTWRSHLLALFSAVFATAVCAGMVGMLTPLPVLAFPFCIASAMSLLMTSESKNLIRVPLSTITYPEEHRRKFKPSNVAVHDVIT</sequence>
<proteinExistence type="inferred from homology"/>
<evidence type="ECO:0000313" key="10">
    <source>
        <dbReference type="RefSeq" id="XP_006815841.1"/>
    </source>
</evidence>
<dbReference type="PANTHER" id="PTHR10464">
    <property type="entry name" value="UREA TRANSPORTER"/>
    <property type="match status" value="1"/>
</dbReference>
<evidence type="ECO:0000256" key="1">
    <source>
        <dbReference type="ARBA" id="ARBA00004651"/>
    </source>
</evidence>
<dbReference type="Pfam" id="PF03253">
    <property type="entry name" value="UT"/>
    <property type="match status" value="2"/>
</dbReference>
<evidence type="ECO:0000313" key="9">
    <source>
        <dbReference type="Proteomes" id="UP000694865"/>
    </source>
</evidence>
<feature type="transmembrane region" description="Helical" evidence="8">
    <location>
        <begin position="365"/>
        <end position="383"/>
    </location>
</feature>
<evidence type="ECO:0000256" key="8">
    <source>
        <dbReference type="SAM" id="Phobius"/>
    </source>
</evidence>
<feature type="transmembrane region" description="Helical" evidence="8">
    <location>
        <begin position="390"/>
        <end position="409"/>
    </location>
</feature>
<keyword evidence="3" id="KW-1003">Cell membrane</keyword>
<reference evidence="10" key="1">
    <citation type="submission" date="2025-08" db="UniProtKB">
        <authorList>
            <consortium name="RefSeq"/>
        </authorList>
    </citation>
    <scope>IDENTIFICATION</scope>
    <source>
        <tissue evidence="10">Testes</tissue>
    </source>
</reference>
<keyword evidence="5 8" id="KW-1133">Transmembrane helix</keyword>